<name>A0A9R1V5R7_LACSA</name>
<proteinExistence type="predicted"/>
<accession>A0A9R1V5R7</accession>
<dbReference type="Proteomes" id="UP000235145">
    <property type="component" value="Unassembled WGS sequence"/>
</dbReference>
<organism evidence="1 2">
    <name type="scientific">Lactuca sativa</name>
    <name type="common">Garden lettuce</name>
    <dbReference type="NCBI Taxonomy" id="4236"/>
    <lineage>
        <taxon>Eukaryota</taxon>
        <taxon>Viridiplantae</taxon>
        <taxon>Streptophyta</taxon>
        <taxon>Embryophyta</taxon>
        <taxon>Tracheophyta</taxon>
        <taxon>Spermatophyta</taxon>
        <taxon>Magnoliopsida</taxon>
        <taxon>eudicotyledons</taxon>
        <taxon>Gunneridae</taxon>
        <taxon>Pentapetalae</taxon>
        <taxon>asterids</taxon>
        <taxon>campanulids</taxon>
        <taxon>Asterales</taxon>
        <taxon>Asteraceae</taxon>
        <taxon>Cichorioideae</taxon>
        <taxon>Cichorieae</taxon>
        <taxon>Lactucinae</taxon>
        <taxon>Lactuca</taxon>
    </lineage>
</organism>
<reference evidence="1 2" key="1">
    <citation type="journal article" date="2017" name="Nat. Commun.">
        <title>Genome assembly with in vitro proximity ligation data and whole-genome triplication in lettuce.</title>
        <authorList>
            <person name="Reyes-Chin-Wo S."/>
            <person name="Wang Z."/>
            <person name="Yang X."/>
            <person name="Kozik A."/>
            <person name="Arikit S."/>
            <person name="Song C."/>
            <person name="Xia L."/>
            <person name="Froenicke L."/>
            <person name="Lavelle D.O."/>
            <person name="Truco M.J."/>
            <person name="Xia R."/>
            <person name="Zhu S."/>
            <person name="Xu C."/>
            <person name="Xu H."/>
            <person name="Xu X."/>
            <person name="Cox K."/>
            <person name="Korf I."/>
            <person name="Meyers B.C."/>
            <person name="Michelmore R.W."/>
        </authorList>
    </citation>
    <scope>NUCLEOTIDE SEQUENCE [LARGE SCALE GENOMIC DNA]</scope>
    <source>
        <strain evidence="2">cv. Salinas</strain>
        <tissue evidence="1">Seedlings</tissue>
    </source>
</reference>
<evidence type="ECO:0000313" key="1">
    <source>
        <dbReference type="EMBL" id="KAJ0200131.1"/>
    </source>
</evidence>
<sequence length="177" mass="20516">MKMHDDLEQKVDLTLKCMVDAIIKDYFSRLTQSQLALFEASPFGRFLAIHGDPLLVHLIMLHEVQSQQVLNREDTGVQLDFGETKYILISGLSLFPDIIDSHLRLRDFEEYIMSPNYLQLQDEDAIMLIQLVFMLKGLHGQDVKICIFVQTNPKLMKIYKYTVLGFMLPFKTFPEAT</sequence>
<dbReference type="AlphaFoldDB" id="A0A9R1V5R7"/>
<keyword evidence="2" id="KW-1185">Reference proteome</keyword>
<gene>
    <name evidence="1" type="ORF">LSAT_V11C600330510</name>
</gene>
<protein>
    <submittedName>
        <fullName evidence="1">Uncharacterized protein</fullName>
    </submittedName>
</protein>
<dbReference type="EMBL" id="NBSK02000006">
    <property type="protein sequence ID" value="KAJ0200131.1"/>
    <property type="molecule type" value="Genomic_DNA"/>
</dbReference>
<evidence type="ECO:0000313" key="2">
    <source>
        <dbReference type="Proteomes" id="UP000235145"/>
    </source>
</evidence>
<comment type="caution">
    <text evidence="1">The sequence shown here is derived from an EMBL/GenBank/DDBJ whole genome shotgun (WGS) entry which is preliminary data.</text>
</comment>